<dbReference type="EMBL" id="WIXE01007392">
    <property type="protein sequence ID" value="KAK5980453.1"/>
    <property type="molecule type" value="Genomic_DNA"/>
</dbReference>
<comment type="caution">
    <text evidence="3">The sequence shown here is derived from an EMBL/GenBank/DDBJ whole genome shotgun (WGS) entry which is preliminary data.</text>
</comment>
<dbReference type="Proteomes" id="UP001331761">
    <property type="component" value="Unassembled WGS sequence"/>
</dbReference>
<protein>
    <submittedName>
        <fullName evidence="3">Uncharacterized protein</fullName>
    </submittedName>
</protein>
<gene>
    <name evidence="3" type="ORF">GCK32_004669</name>
    <name evidence="4" type="ORF">GCK32_005142</name>
</gene>
<sequence length="98" mass="9221">MKLIACILVAILALASAAPQRTVIQKTVITSPGQGGFGGGGGFMGGSGFGGGPGFGGGSGFGSGFGRPGFGGPGFGGSGFGGSRQPTVVKKTVVISRG</sequence>
<keyword evidence="2" id="KW-0732">Signal</keyword>
<evidence type="ECO:0000256" key="2">
    <source>
        <dbReference type="SAM" id="SignalP"/>
    </source>
</evidence>
<keyword evidence="5" id="KW-1185">Reference proteome</keyword>
<organism evidence="3 5">
    <name type="scientific">Trichostrongylus colubriformis</name>
    <name type="common">Black scour worm</name>
    <dbReference type="NCBI Taxonomy" id="6319"/>
    <lineage>
        <taxon>Eukaryota</taxon>
        <taxon>Metazoa</taxon>
        <taxon>Ecdysozoa</taxon>
        <taxon>Nematoda</taxon>
        <taxon>Chromadorea</taxon>
        <taxon>Rhabditida</taxon>
        <taxon>Rhabditina</taxon>
        <taxon>Rhabditomorpha</taxon>
        <taxon>Strongyloidea</taxon>
        <taxon>Trichostrongylidae</taxon>
        <taxon>Trichostrongylus</taxon>
    </lineage>
</organism>
<evidence type="ECO:0000313" key="3">
    <source>
        <dbReference type="EMBL" id="KAK5966026.1"/>
    </source>
</evidence>
<evidence type="ECO:0000313" key="5">
    <source>
        <dbReference type="Proteomes" id="UP001331761"/>
    </source>
</evidence>
<evidence type="ECO:0000256" key="1">
    <source>
        <dbReference type="SAM" id="MobiDB-lite"/>
    </source>
</evidence>
<evidence type="ECO:0000313" key="4">
    <source>
        <dbReference type="EMBL" id="KAK5980453.1"/>
    </source>
</evidence>
<dbReference type="EMBL" id="WIXE01023971">
    <property type="protein sequence ID" value="KAK5966026.1"/>
    <property type="molecule type" value="Genomic_DNA"/>
</dbReference>
<feature type="chain" id="PRO_5044710830" evidence="2">
    <location>
        <begin position="18"/>
        <end position="98"/>
    </location>
</feature>
<name>A0AAN8EQ37_TRICO</name>
<proteinExistence type="predicted"/>
<feature type="region of interest" description="Disordered" evidence="1">
    <location>
        <begin position="59"/>
        <end position="85"/>
    </location>
</feature>
<accession>A0AAN8EQ37</accession>
<reference evidence="3 5" key="1">
    <citation type="submission" date="2019-10" db="EMBL/GenBank/DDBJ databases">
        <title>Assembly and Annotation for the nematode Trichostrongylus colubriformis.</title>
        <authorList>
            <person name="Martin J."/>
        </authorList>
    </citation>
    <scope>NUCLEOTIDE SEQUENCE [LARGE SCALE GENOMIC DNA]</scope>
    <source>
        <strain evidence="3">G859</strain>
        <tissue evidence="3">Whole worm</tissue>
    </source>
</reference>
<dbReference type="AlphaFoldDB" id="A0AAN8EQ37"/>
<feature type="signal peptide" evidence="2">
    <location>
        <begin position="1"/>
        <end position="17"/>
    </location>
</feature>
<feature type="compositionally biased region" description="Gly residues" evidence="1">
    <location>
        <begin position="59"/>
        <end position="82"/>
    </location>
</feature>